<dbReference type="InterPro" id="IPR040256">
    <property type="entry name" value="At4g02000-like"/>
</dbReference>
<accession>A0A834LRN6</accession>
<dbReference type="Proteomes" id="UP000626092">
    <property type="component" value="Unassembled WGS sequence"/>
</dbReference>
<dbReference type="AlphaFoldDB" id="A0A834LRN6"/>
<dbReference type="InterPro" id="IPR025558">
    <property type="entry name" value="DUF4283"/>
</dbReference>
<name>A0A834LRN6_RHOSS</name>
<dbReference type="PANTHER" id="PTHR31286:SF99">
    <property type="entry name" value="DUF4283 DOMAIN-CONTAINING PROTEIN"/>
    <property type="match status" value="1"/>
</dbReference>
<gene>
    <name evidence="2" type="ORF">RHSIM_Rhsim04G0136500</name>
</gene>
<sequence length="616" mass="66557">MDLDVQFPLLLSSSLVKNPKHVENPKNVENSFSRAAESAAHSVTLMDYVGAISPPVVPVQAGGSQFGIGNENVSAVKNVSLRHEDGNPTMHQSNPLPLWRDKVTVDNGQERMRLEFIPPHIEDDVIVVAPPIAVEEQGIDKWRNCLVGHFLDKKMSYRAVNSIVMRIWERFGIRAVIANEHGFFFFLFKRDGALSKVLEAGPWLIGGKLLVLKKWQPYMAFVKDHLEKIPIWVHFYNVPFEYWTANGFSHIASSVGVPLYADEQTEKCKRLSFARICVEVDLDSSFPDSFELRFPNGDSVVVGIKYPWHPLKCMGCRVFGHSDDYCPLRGVASTSSKGLVGAASSEKPGAVGSTMAAGPVVQPMGADMSVGFSIATAPVVDSIVVQHNGQDGGSDPRISAAIGFGLSKEVSLSGLKGSLGVLVDTSQGILIQICDDAAIDLVVEHFAPVVNPIHKCRVLSPLPSGDEMGDIGFISSPMTRSCLKGNQFSPLLDMELKLDKVSAINDGDDDSQDIIATTAPLEVSSVPSGNEVLASSLMTRSFLHGNQFSPFLDMELKLDKVSATHDGDDDSQGIIESVAPLEGCSVPSGNDVLAPVPKVGRVTRGKGCGKKSKLLQ</sequence>
<protein>
    <recommendedName>
        <fullName evidence="1">DUF4283 domain-containing protein</fullName>
    </recommendedName>
</protein>
<reference evidence="2" key="1">
    <citation type="submission" date="2019-11" db="EMBL/GenBank/DDBJ databases">
        <authorList>
            <person name="Liu Y."/>
            <person name="Hou J."/>
            <person name="Li T.-Q."/>
            <person name="Guan C.-H."/>
            <person name="Wu X."/>
            <person name="Wu H.-Z."/>
            <person name="Ling F."/>
            <person name="Zhang R."/>
            <person name="Shi X.-G."/>
            <person name="Ren J.-P."/>
            <person name="Chen E.-F."/>
            <person name="Sun J.-M."/>
        </authorList>
    </citation>
    <scope>NUCLEOTIDE SEQUENCE</scope>
    <source>
        <strain evidence="2">Adult_tree_wgs_1</strain>
        <tissue evidence="2">Leaves</tissue>
    </source>
</reference>
<organism evidence="2 3">
    <name type="scientific">Rhododendron simsii</name>
    <name type="common">Sims's rhododendron</name>
    <dbReference type="NCBI Taxonomy" id="118357"/>
    <lineage>
        <taxon>Eukaryota</taxon>
        <taxon>Viridiplantae</taxon>
        <taxon>Streptophyta</taxon>
        <taxon>Embryophyta</taxon>
        <taxon>Tracheophyta</taxon>
        <taxon>Spermatophyta</taxon>
        <taxon>Magnoliopsida</taxon>
        <taxon>eudicotyledons</taxon>
        <taxon>Gunneridae</taxon>
        <taxon>Pentapetalae</taxon>
        <taxon>asterids</taxon>
        <taxon>Ericales</taxon>
        <taxon>Ericaceae</taxon>
        <taxon>Ericoideae</taxon>
        <taxon>Rhodoreae</taxon>
        <taxon>Rhododendron</taxon>
    </lineage>
</organism>
<dbReference type="EMBL" id="WJXA01000004">
    <property type="protein sequence ID" value="KAF7146369.1"/>
    <property type="molecule type" value="Genomic_DNA"/>
</dbReference>
<dbReference type="OrthoDB" id="1939300at2759"/>
<dbReference type="PANTHER" id="PTHR31286">
    <property type="entry name" value="GLYCINE-RICH CELL WALL STRUCTURAL PROTEIN 1.8-LIKE"/>
    <property type="match status" value="1"/>
</dbReference>
<keyword evidence="3" id="KW-1185">Reference proteome</keyword>
<evidence type="ECO:0000313" key="2">
    <source>
        <dbReference type="EMBL" id="KAF7146369.1"/>
    </source>
</evidence>
<evidence type="ECO:0000259" key="1">
    <source>
        <dbReference type="Pfam" id="PF14111"/>
    </source>
</evidence>
<comment type="caution">
    <text evidence="2">The sequence shown here is derived from an EMBL/GenBank/DDBJ whole genome shotgun (WGS) entry which is preliminary data.</text>
</comment>
<proteinExistence type="predicted"/>
<dbReference type="Pfam" id="PF14111">
    <property type="entry name" value="DUF4283"/>
    <property type="match status" value="1"/>
</dbReference>
<feature type="domain" description="DUF4283" evidence="1">
    <location>
        <begin position="140"/>
        <end position="220"/>
    </location>
</feature>
<evidence type="ECO:0000313" key="3">
    <source>
        <dbReference type="Proteomes" id="UP000626092"/>
    </source>
</evidence>